<gene>
    <name evidence="1" type="ORF">PCON_13925</name>
</gene>
<organism evidence="1 2">
    <name type="scientific">Pyronema omphalodes (strain CBS 100304)</name>
    <name type="common">Pyronema confluens</name>
    <dbReference type="NCBI Taxonomy" id="1076935"/>
    <lineage>
        <taxon>Eukaryota</taxon>
        <taxon>Fungi</taxon>
        <taxon>Dikarya</taxon>
        <taxon>Ascomycota</taxon>
        <taxon>Pezizomycotina</taxon>
        <taxon>Pezizomycetes</taxon>
        <taxon>Pezizales</taxon>
        <taxon>Pyronemataceae</taxon>
        <taxon>Pyronema</taxon>
    </lineage>
</organism>
<sequence length="81" mass="9184">MLVWVVGFLLLWMVLTLLVTYLAFGLARLDPILAIPDLPFLRINSQTALQLLLYLGVPTHFARCTLRNYYPPGTPPHTDFA</sequence>
<reference evidence="1 2" key="1">
    <citation type="journal article" date="2013" name="PLoS Genet.">
        <title>The genome and development-dependent transcriptomes of Pyronema confluens: a window into fungal evolution.</title>
        <authorList>
            <person name="Traeger S."/>
            <person name="Altegoer F."/>
            <person name="Freitag M."/>
            <person name="Gabaldon T."/>
            <person name="Kempken F."/>
            <person name="Kumar A."/>
            <person name="Marcet-Houben M."/>
            <person name="Poggeler S."/>
            <person name="Stajich J.E."/>
            <person name="Nowrousian M."/>
        </authorList>
    </citation>
    <scope>NUCLEOTIDE SEQUENCE [LARGE SCALE GENOMIC DNA]</scope>
    <source>
        <strain evidence="2">CBS 100304</strain>
        <tissue evidence="1">Vegetative mycelium</tissue>
    </source>
</reference>
<name>U4LFV4_PYROM</name>
<dbReference type="EMBL" id="HF935952">
    <property type="protein sequence ID" value="CCX14332.1"/>
    <property type="molecule type" value="Genomic_DNA"/>
</dbReference>
<protein>
    <submittedName>
        <fullName evidence="1">Uncharacterized protein</fullName>
    </submittedName>
</protein>
<accession>U4LFV4</accession>
<proteinExistence type="predicted"/>
<dbReference type="Proteomes" id="UP000018144">
    <property type="component" value="Unassembled WGS sequence"/>
</dbReference>
<keyword evidence="2" id="KW-1185">Reference proteome</keyword>
<evidence type="ECO:0000313" key="1">
    <source>
        <dbReference type="EMBL" id="CCX14332.1"/>
    </source>
</evidence>
<evidence type="ECO:0000313" key="2">
    <source>
        <dbReference type="Proteomes" id="UP000018144"/>
    </source>
</evidence>
<dbReference type="AlphaFoldDB" id="U4LFV4"/>